<keyword evidence="7" id="KW-1185">Reference proteome</keyword>
<dbReference type="GO" id="GO:0008194">
    <property type="term" value="F:UDP-glycosyltransferase activity"/>
    <property type="evidence" value="ECO:0007669"/>
    <property type="project" value="InterPro"/>
</dbReference>
<dbReference type="PANTHER" id="PTHR48046">
    <property type="entry name" value="UDP-GLYCOSYLTRANSFERASE 72E1"/>
    <property type="match status" value="1"/>
</dbReference>
<dbReference type="OrthoDB" id="5835829at2759"/>
<evidence type="ECO:0000256" key="5">
    <source>
        <dbReference type="RuleBase" id="RU362057"/>
    </source>
</evidence>
<evidence type="ECO:0000256" key="1">
    <source>
        <dbReference type="ARBA" id="ARBA00009995"/>
    </source>
</evidence>
<evidence type="ECO:0000313" key="7">
    <source>
        <dbReference type="Proteomes" id="UP000797356"/>
    </source>
</evidence>
<dbReference type="CDD" id="cd03784">
    <property type="entry name" value="GT1_Gtf-like"/>
    <property type="match status" value="1"/>
</dbReference>
<dbReference type="InterPro" id="IPR035595">
    <property type="entry name" value="UDP_glycos_trans_CS"/>
</dbReference>
<protein>
    <recommendedName>
        <fullName evidence="5">Glycosyltransferase</fullName>
        <ecNumber evidence="5">2.4.1.-</ecNumber>
    </recommendedName>
</protein>
<dbReference type="PANTHER" id="PTHR48046:SF6">
    <property type="entry name" value="GLYCOSYLTRANSFERASE"/>
    <property type="match status" value="1"/>
</dbReference>
<dbReference type="Proteomes" id="UP000797356">
    <property type="component" value="Chromosome 3"/>
</dbReference>
<dbReference type="Pfam" id="PF00201">
    <property type="entry name" value="UDPGT"/>
    <property type="match status" value="1"/>
</dbReference>
<dbReference type="InterPro" id="IPR002213">
    <property type="entry name" value="UDP_glucos_trans"/>
</dbReference>
<evidence type="ECO:0000256" key="4">
    <source>
        <dbReference type="RuleBase" id="RU003718"/>
    </source>
</evidence>
<comment type="similarity">
    <text evidence="1 4">Belongs to the UDP-glycosyltransferase family.</text>
</comment>
<keyword evidence="3 4" id="KW-0808">Transferase</keyword>
<dbReference type="Gene3D" id="3.40.50.2000">
    <property type="entry name" value="Glycogen Phosphorylase B"/>
    <property type="match status" value="2"/>
</dbReference>
<evidence type="ECO:0000256" key="2">
    <source>
        <dbReference type="ARBA" id="ARBA00022676"/>
    </source>
</evidence>
<keyword evidence="2 4" id="KW-0328">Glycosyltransferase</keyword>
<gene>
    <name evidence="6" type="ORF">COCNU_03G012870</name>
</gene>
<evidence type="ECO:0000313" key="6">
    <source>
        <dbReference type="EMBL" id="KAG1335168.1"/>
    </source>
</evidence>
<organism evidence="6 7">
    <name type="scientific">Cocos nucifera</name>
    <name type="common">Coconut palm</name>
    <dbReference type="NCBI Taxonomy" id="13894"/>
    <lineage>
        <taxon>Eukaryota</taxon>
        <taxon>Viridiplantae</taxon>
        <taxon>Streptophyta</taxon>
        <taxon>Embryophyta</taxon>
        <taxon>Tracheophyta</taxon>
        <taxon>Spermatophyta</taxon>
        <taxon>Magnoliopsida</taxon>
        <taxon>Liliopsida</taxon>
        <taxon>Arecaceae</taxon>
        <taxon>Arecoideae</taxon>
        <taxon>Cocoseae</taxon>
        <taxon>Attaleinae</taxon>
        <taxon>Cocos</taxon>
    </lineage>
</organism>
<dbReference type="SUPFAM" id="SSF53756">
    <property type="entry name" value="UDP-Glycosyltransferase/glycogen phosphorylase"/>
    <property type="match status" value="1"/>
</dbReference>
<reference evidence="6" key="1">
    <citation type="journal article" date="2017" name="Gigascience">
        <title>The genome draft of coconut (Cocos nucifera).</title>
        <authorList>
            <person name="Xiao Y."/>
            <person name="Xu P."/>
            <person name="Fan H."/>
            <person name="Baudouin L."/>
            <person name="Xia W."/>
            <person name="Bocs S."/>
            <person name="Xu J."/>
            <person name="Li Q."/>
            <person name="Guo A."/>
            <person name="Zhou L."/>
            <person name="Li J."/>
            <person name="Wu Y."/>
            <person name="Ma Z."/>
            <person name="Armero A."/>
            <person name="Issali A.E."/>
            <person name="Liu N."/>
            <person name="Peng M."/>
            <person name="Yang Y."/>
        </authorList>
    </citation>
    <scope>NUCLEOTIDE SEQUENCE</scope>
    <source>
        <tissue evidence="6">Spear leaf of Hainan Tall coconut</tissue>
    </source>
</reference>
<proteinExistence type="inferred from homology"/>
<dbReference type="FunFam" id="3.40.50.2000:FF:000051">
    <property type="entry name" value="Glycosyltransferase"/>
    <property type="match status" value="1"/>
</dbReference>
<dbReference type="PROSITE" id="PS00375">
    <property type="entry name" value="UDPGT"/>
    <property type="match status" value="1"/>
</dbReference>
<name>A0A8K0I3P1_COCNU</name>
<dbReference type="EC" id="2.4.1.-" evidence="5"/>
<sequence>MGHLIPLAELAKRLVAQHGFTLTFITLGGSASKAQSAFLAALPPSISSLTLPPVPLDDLPPDARIETIMSVTAIRSVPAVHDILRDLQSSTNLVAFIADLFGADTFDAAKQLGIPHYMFIPSNLMMLTLMFHLPTLDATTTCEYRDLAGPLELPGCVPVPGRDLLHPLQDRSNECYRWMVHHARRYREAEGILVNTFDAIEPGAAKILRKKESGRPAVYPIGPLIQTGSPAGLYGWECLRWLDEQPRKSVLFVSFGSGGTLPKAQLGELALGLEMSGQRFLWVVRSPSDGGESSGSYFDPHGKGYDPFGFLPEGFVSRTKNMGLLVPSWAPQIQVLAHGATGGFLMHCGWNSTLESVVNGVPMIAWPLYAEQRQNAVMLVEGVKAALRPKEGEDGLIGREEIARVVKELMEGEEGKRVGNRVKELQEAGTRGLEKDGLAYMTLAEVANIWKGLNVM</sequence>
<reference evidence="6" key="2">
    <citation type="submission" date="2019-07" db="EMBL/GenBank/DDBJ databases">
        <authorList>
            <person name="Yang Y."/>
            <person name="Bocs S."/>
            <person name="Baudouin L."/>
        </authorList>
    </citation>
    <scope>NUCLEOTIDE SEQUENCE</scope>
    <source>
        <tissue evidence="6">Spear leaf of Hainan Tall coconut</tissue>
    </source>
</reference>
<dbReference type="FunFam" id="3.40.50.2000:FF:000054">
    <property type="entry name" value="Glycosyltransferase"/>
    <property type="match status" value="1"/>
</dbReference>
<comment type="caution">
    <text evidence="6">The sequence shown here is derived from an EMBL/GenBank/DDBJ whole genome shotgun (WGS) entry which is preliminary data.</text>
</comment>
<accession>A0A8K0I3P1</accession>
<dbReference type="EMBL" id="CM017874">
    <property type="protein sequence ID" value="KAG1335168.1"/>
    <property type="molecule type" value="Genomic_DNA"/>
</dbReference>
<evidence type="ECO:0000256" key="3">
    <source>
        <dbReference type="ARBA" id="ARBA00022679"/>
    </source>
</evidence>
<dbReference type="AlphaFoldDB" id="A0A8K0I3P1"/>